<dbReference type="Gene3D" id="3.30.565.10">
    <property type="entry name" value="Histidine kinase-like ATPase, C-terminal domain"/>
    <property type="match status" value="1"/>
</dbReference>
<dbReference type="PANTHER" id="PTHR43395:SF1">
    <property type="entry name" value="CHEMOTAXIS PROTEIN CHEA"/>
    <property type="match status" value="1"/>
</dbReference>
<dbReference type="EMBL" id="LT841358">
    <property type="protein sequence ID" value="SMH70837.1"/>
    <property type="molecule type" value="Genomic_DNA"/>
</dbReference>
<feature type="domain" description="HPt" evidence="9">
    <location>
        <begin position="1"/>
        <end position="104"/>
    </location>
</feature>
<dbReference type="CDD" id="cd00088">
    <property type="entry name" value="HPT"/>
    <property type="match status" value="1"/>
</dbReference>
<dbReference type="OrthoDB" id="293137at2157"/>
<keyword evidence="5 10" id="KW-0418">Kinase</keyword>
<evidence type="ECO:0000256" key="2">
    <source>
        <dbReference type="ARBA" id="ARBA00012438"/>
    </source>
</evidence>
<dbReference type="FunFam" id="3.30.565.10:FF:000016">
    <property type="entry name" value="Chemotaxis protein CheA, putative"/>
    <property type="match status" value="1"/>
</dbReference>
<dbReference type="SMART" id="SM00387">
    <property type="entry name" value="HATPase_c"/>
    <property type="match status" value="1"/>
</dbReference>
<keyword evidence="11" id="KW-1185">Reference proteome</keyword>
<evidence type="ECO:0000313" key="10">
    <source>
        <dbReference type="EMBL" id="SMH70837.1"/>
    </source>
</evidence>
<gene>
    <name evidence="10" type="primary">cheA</name>
    <name evidence="10" type="ORF">NCS_10644</name>
</gene>
<evidence type="ECO:0000256" key="6">
    <source>
        <dbReference type="PROSITE-ProRule" id="PRU00110"/>
    </source>
</evidence>
<dbReference type="PANTHER" id="PTHR43395">
    <property type="entry name" value="SENSOR HISTIDINE KINASE CHEA"/>
    <property type="match status" value="1"/>
</dbReference>
<dbReference type="SUPFAM" id="SSF47226">
    <property type="entry name" value="Histidine-containing phosphotransfer domain, HPT domain"/>
    <property type="match status" value="1"/>
</dbReference>
<feature type="modified residue" description="Phosphohistidine" evidence="6">
    <location>
        <position position="47"/>
    </location>
</feature>
<dbReference type="InterPro" id="IPR008207">
    <property type="entry name" value="Sig_transdc_His_kin_Hpt_dom"/>
</dbReference>
<dbReference type="SMART" id="SM01231">
    <property type="entry name" value="H-kinase_dim"/>
    <property type="match status" value="1"/>
</dbReference>
<dbReference type="SMART" id="SM00073">
    <property type="entry name" value="HPT"/>
    <property type="match status" value="1"/>
</dbReference>
<evidence type="ECO:0000256" key="5">
    <source>
        <dbReference type="ARBA" id="ARBA00022777"/>
    </source>
</evidence>
<dbReference type="InterPro" id="IPR004105">
    <property type="entry name" value="CheA-like_dim"/>
</dbReference>
<dbReference type="SUPFAM" id="SSF55874">
    <property type="entry name" value="ATPase domain of HSP90 chaperone/DNA topoisomerase II/histidine kinase"/>
    <property type="match status" value="1"/>
</dbReference>
<protein>
    <recommendedName>
        <fullName evidence="2">histidine kinase</fullName>
        <ecNumber evidence="2">2.7.13.3</ecNumber>
    </recommendedName>
</protein>
<organism evidence="10 11">
    <name type="scientific">Candidatus Nitrosotalea okcheonensis</name>
    <dbReference type="NCBI Taxonomy" id="1903276"/>
    <lineage>
        <taxon>Archaea</taxon>
        <taxon>Nitrososphaerota</taxon>
        <taxon>Nitrososphaeria</taxon>
        <taxon>Nitrosotaleales</taxon>
        <taxon>Nitrosotaleaceae</taxon>
        <taxon>Nitrosotalea</taxon>
    </lineage>
</organism>
<dbReference type="Pfam" id="PF01584">
    <property type="entry name" value="CheW"/>
    <property type="match status" value="1"/>
</dbReference>
<dbReference type="Proteomes" id="UP000230607">
    <property type="component" value="Chromosome 1"/>
</dbReference>
<name>A0A2H1FDL4_9ARCH</name>
<dbReference type="InterPro" id="IPR003594">
    <property type="entry name" value="HATPase_dom"/>
</dbReference>
<dbReference type="InterPro" id="IPR036641">
    <property type="entry name" value="HPT_dom_sf"/>
</dbReference>
<dbReference type="SUPFAM" id="SSF50341">
    <property type="entry name" value="CheW-like"/>
    <property type="match status" value="1"/>
</dbReference>
<comment type="catalytic activity">
    <reaction evidence="1">
        <text>ATP + protein L-histidine = ADP + protein N-phospho-L-histidine.</text>
        <dbReference type="EC" id="2.7.13.3"/>
    </reaction>
</comment>
<feature type="domain" description="Histidine kinase" evidence="7">
    <location>
        <begin position="133"/>
        <end position="388"/>
    </location>
</feature>
<dbReference type="Pfam" id="PF01627">
    <property type="entry name" value="Hpt"/>
    <property type="match status" value="1"/>
</dbReference>
<dbReference type="EC" id="2.7.13.3" evidence="2"/>
<dbReference type="InterPro" id="IPR051315">
    <property type="entry name" value="Bact_Chemotaxis_CheA"/>
</dbReference>
<dbReference type="SUPFAM" id="SSF47384">
    <property type="entry name" value="Homodimeric domain of signal transducing histidine kinase"/>
    <property type="match status" value="1"/>
</dbReference>
<dbReference type="Gene3D" id="1.20.120.160">
    <property type="entry name" value="HPT domain"/>
    <property type="match status" value="1"/>
</dbReference>
<evidence type="ECO:0000256" key="3">
    <source>
        <dbReference type="ARBA" id="ARBA00022553"/>
    </source>
</evidence>
<dbReference type="Pfam" id="PF02895">
    <property type="entry name" value="H-kinase_dim"/>
    <property type="match status" value="1"/>
</dbReference>
<evidence type="ECO:0000313" key="11">
    <source>
        <dbReference type="Proteomes" id="UP000230607"/>
    </source>
</evidence>
<dbReference type="Gene3D" id="2.30.30.40">
    <property type="entry name" value="SH3 Domains"/>
    <property type="match status" value="1"/>
</dbReference>
<dbReference type="InterPro" id="IPR036061">
    <property type="entry name" value="CheW-like_dom_sf"/>
</dbReference>
<dbReference type="RefSeq" id="WP_157926906.1">
    <property type="nucleotide sequence ID" value="NZ_LT841358.1"/>
</dbReference>
<dbReference type="GO" id="GO:0006935">
    <property type="term" value="P:chemotaxis"/>
    <property type="evidence" value="ECO:0007669"/>
    <property type="project" value="UniProtKB-KW"/>
</dbReference>
<dbReference type="PRINTS" id="PR00344">
    <property type="entry name" value="BCTRLSENSOR"/>
</dbReference>
<keyword evidence="3 6" id="KW-0597">Phosphoprotein</keyword>
<evidence type="ECO:0000259" key="7">
    <source>
        <dbReference type="PROSITE" id="PS50109"/>
    </source>
</evidence>
<dbReference type="AlphaFoldDB" id="A0A2H1FDL4"/>
<dbReference type="GO" id="GO:0000155">
    <property type="term" value="F:phosphorelay sensor kinase activity"/>
    <property type="evidence" value="ECO:0007669"/>
    <property type="project" value="InterPro"/>
</dbReference>
<accession>A0A2H1FDL4</accession>
<evidence type="ECO:0000259" key="8">
    <source>
        <dbReference type="PROSITE" id="PS50851"/>
    </source>
</evidence>
<dbReference type="GO" id="GO:0005737">
    <property type="term" value="C:cytoplasm"/>
    <property type="evidence" value="ECO:0007669"/>
    <property type="project" value="InterPro"/>
</dbReference>
<dbReference type="InterPro" id="IPR036890">
    <property type="entry name" value="HATPase_C_sf"/>
</dbReference>
<dbReference type="GO" id="GO:0005524">
    <property type="term" value="F:ATP binding"/>
    <property type="evidence" value="ECO:0007669"/>
    <property type="project" value="UniProtKB-KW"/>
</dbReference>
<dbReference type="InterPro" id="IPR002545">
    <property type="entry name" value="CheW-lke_dom"/>
</dbReference>
<dbReference type="InterPro" id="IPR037006">
    <property type="entry name" value="CheA-like_homodim_sf"/>
</dbReference>
<dbReference type="PROSITE" id="PS50851">
    <property type="entry name" value="CHEW"/>
    <property type="match status" value="1"/>
</dbReference>
<dbReference type="InterPro" id="IPR036097">
    <property type="entry name" value="HisK_dim/P_sf"/>
</dbReference>
<proteinExistence type="predicted"/>
<dbReference type="PROSITE" id="PS50109">
    <property type="entry name" value="HIS_KIN"/>
    <property type="match status" value="1"/>
</dbReference>
<dbReference type="InterPro" id="IPR004358">
    <property type="entry name" value="Sig_transdc_His_kin-like_C"/>
</dbReference>
<dbReference type="Gene3D" id="1.10.287.560">
    <property type="entry name" value="Histidine kinase CheA-like, homodimeric domain"/>
    <property type="match status" value="1"/>
</dbReference>
<reference evidence="11" key="1">
    <citation type="submission" date="2017-03" db="EMBL/GenBank/DDBJ databases">
        <authorList>
            <person name="Herbold C."/>
        </authorList>
    </citation>
    <scope>NUCLEOTIDE SEQUENCE [LARGE SCALE GENOMIC DNA]</scope>
</reference>
<evidence type="ECO:0000259" key="9">
    <source>
        <dbReference type="PROSITE" id="PS50894"/>
    </source>
</evidence>
<dbReference type="Pfam" id="PF02518">
    <property type="entry name" value="HATPase_c"/>
    <property type="match status" value="1"/>
</dbReference>
<dbReference type="InterPro" id="IPR005467">
    <property type="entry name" value="His_kinase_dom"/>
</dbReference>
<sequence length="521" mass="57917">MSENSKYREMFVQEALEHVESLNQHLLKFEEEPNVREHVDVLFRSAHTIKGMAATMSYDQIREICKTIEEIFDKFRKGEETITTELGNVIFYGIDLLKQLIHDETKIINLDEFLNYVKNPSDLKQNHDESETTLTPQVKSPTVRVKMQDLDSLVNLVGEMMISKMRLEQILHTHDSDEGREILMTLGRLITDIQYQTMKIRLVPIDQVFNRFSRMIRDVSTSLGKEVKLDVDDSGIELDRTVLDAITDPLLHMLRNAVDHGLETPSERREKGKPATGTIRLRASRIGDRVEIYVEDDGRGIDLEAIKAKALEKQIATAEGIAHMSDEEIIGLIGTPGLSTAKAVTDISGRGVGMDVVMTQVKNVGGQVKILTTKGSGTSIVLTIPMSLAIIGGLLVNISNQKYVLPLSSISTTITVDKNEIKNVHGKEMITLRDKVVPVIRASQILGLVSTLDEVSNSQINIVVVDKDGKSYGLIVDSLEREQEVVIKRLDGLSNSSNAFSDATILPDGKVALILEPSLLV</sequence>
<dbReference type="PROSITE" id="PS50894">
    <property type="entry name" value="HPT"/>
    <property type="match status" value="1"/>
</dbReference>
<evidence type="ECO:0000256" key="4">
    <source>
        <dbReference type="ARBA" id="ARBA00022679"/>
    </source>
</evidence>
<feature type="domain" description="CheW-like" evidence="8">
    <location>
        <begin position="390"/>
        <end position="521"/>
    </location>
</feature>
<keyword evidence="4 10" id="KW-0808">Transferase</keyword>
<dbReference type="SMART" id="SM00260">
    <property type="entry name" value="CheW"/>
    <property type="match status" value="1"/>
</dbReference>
<evidence type="ECO:0000256" key="1">
    <source>
        <dbReference type="ARBA" id="ARBA00000085"/>
    </source>
</evidence>